<reference evidence="1 2" key="1">
    <citation type="submission" date="2023-09" db="EMBL/GenBank/DDBJ databases">
        <authorList>
            <person name="Qi X."/>
        </authorList>
    </citation>
    <scope>NUCLEOTIDE SEQUENCE [LARGE SCALE GENOMIC DNA]</scope>
    <source>
        <strain evidence="1 2">S1-1</strain>
    </source>
</reference>
<dbReference type="InterPro" id="IPR010836">
    <property type="entry name" value="SapC"/>
</dbReference>
<evidence type="ECO:0000313" key="2">
    <source>
        <dbReference type="Proteomes" id="UP001301442"/>
    </source>
</evidence>
<evidence type="ECO:0000313" key="1">
    <source>
        <dbReference type="EMBL" id="WOH37760.1"/>
    </source>
</evidence>
<accession>A0ABZ0GQ51</accession>
<dbReference type="RefSeq" id="WP_348396538.1">
    <property type="nucleotide sequence ID" value="NZ_CP136600.1"/>
</dbReference>
<dbReference type="Proteomes" id="UP001301442">
    <property type="component" value="Chromosome"/>
</dbReference>
<dbReference type="Pfam" id="PF07277">
    <property type="entry name" value="SapC"/>
    <property type="match status" value="1"/>
</dbReference>
<sequence>MSQQNIQPLNKTAHAKTKVKAQKNFLHVSSQHMAPVVVHEFSRASAEFPVVFVKNSESESFQPVALFGVKPGENLYTVTESWEGTYAPASVTNFPLALVPETKDANNFMVVIATDNAVVNEDEGNALFEDNGDESEYLTRRKEALGKYFEHAQITQAFTKELVERDLLTQQNLELTLGSEKIQINGLYLVDEKKLNELSDEDYTALRKRGFLAPIYAHLNSMHQLHRLVKKKVTLAS</sequence>
<protein>
    <submittedName>
        <fullName evidence="1">SapC family protein</fullName>
    </submittedName>
</protein>
<name>A0ABZ0GQ51_9GAMM</name>
<gene>
    <name evidence="1" type="ORF">RI844_00550</name>
</gene>
<dbReference type="EMBL" id="CP136600">
    <property type="protein sequence ID" value="WOH37760.1"/>
    <property type="molecule type" value="Genomic_DNA"/>
</dbReference>
<proteinExistence type="predicted"/>
<keyword evidence="2" id="KW-1185">Reference proteome</keyword>
<organism evidence="1 2">
    <name type="scientific">Thalassotalea fonticola</name>
    <dbReference type="NCBI Taxonomy" id="3065649"/>
    <lineage>
        <taxon>Bacteria</taxon>
        <taxon>Pseudomonadati</taxon>
        <taxon>Pseudomonadota</taxon>
        <taxon>Gammaproteobacteria</taxon>
        <taxon>Alteromonadales</taxon>
        <taxon>Colwelliaceae</taxon>
        <taxon>Thalassotalea</taxon>
    </lineage>
</organism>